<dbReference type="CDD" id="cd02440">
    <property type="entry name" value="AdoMet_MTases"/>
    <property type="match status" value="1"/>
</dbReference>
<dbReference type="PANTHER" id="PTHR43861">
    <property type="entry name" value="TRANS-ACONITATE 2-METHYLTRANSFERASE-RELATED"/>
    <property type="match status" value="1"/>
</dbReference>
<sequence length="266" mass="30252">MSEFVQSFNQENKEEVQLVTIYDDENFFNKYREMPRSQKGLAGAGEWQTLKKLLPDFTDKTVLDLGCGYGWHCQYAAQHDAKAVTGVDISEKMLAVAKDKTKGYPVNYLKADIATVTFPPASFDIVISSLAIHYLADFGSLIANIKSYLKPGGTLIFSVEHPAFTAEGTEDWYYDDNGEILHYPLDSYFLEGSRETTFLGEKVMKYHRTLTTYLQTLLKHHFTLLDVVEPMPPANMLDEPGMKDELRRPMMLIVKAQNQIDSMNIH</sequence>
<reference evidence="2 3" key="1">
    <citation type="submission" date="2014-12" db="EMBL/GenBank/DDBJ databases">
        <title>Draft genome sequences of 29 type strains of Enterococci.</title>
        <authorList>
            <person name="Zhong Z."/>
            <person name="Sun Z."/>
            <person name="Liu W."/>
            <person name="Zhang W."/>
            <person name="Zhang H."/>
        </authorList>
    </citation>
    <scope>NUCLEOTIDE SEQUENCE [LARGE SCALE GENOMIC DNA]</scope>
    <source>
        <strain evidence="2 3">DSM 17029</strain>
    </source>
</reference>
<feature type="domain" description="Methyltransferase type 11" evidence="1">
    <location>
        <begin position="63"/>
        <end position="157"/>
    </location>
</feature>
<dbReference type="AlphaFoldDB" id="A0A1L8RK00"/>
<evidence type="ECO:0000259" key="1">
    <source>
        <dbReference type="Pfam" id="PF08241"/>
    </source>
</evidence>
<name>A0A1L8RK00_9ENTE</name>
<dbReference type="EMBL" id="JXKH01000001">
    <property type="protein sequence ID" value="OJG20101.1"/>
    <property type="molecule type" value="Genomic_DNA"/>
</dbReference>
<dbReference type="GO" id="GO:0008757">
    <property type="term" value="F:S-adenosylmethionine-dependent methyltransferase activity"/>
    <property type="evidence" value="ECO:0007669"/>
    <property type="project" value="InterPro"/>
</dbReference>
<gene>
    <name evidence="2" type="ORF">RU97_GL000334</name>
</gene>
<dbReference type="InterPro" id="IPR029063">
    <property type="entry name" value="SAM-dependent_MTases_sf"/>
</dbReference>
<keyword evidence="3" id="KW-1185">Reference proteome</keyword>
<protein>
    <recommendedName>
        <fullName evidence="1">Methyltransferase type 11 domain-containing protein</fullName>
    </recommendedName>
</protein>
<dbReference type="SUPFAM" id="SSF53335">
    <property type="entry name" value="S-adenosyl-L-methionine-dependent methyltransferases"/>
    <property type="match status" value="1"/>
</dbReference>
<accession>A0A1L8RK00</accession>
<dbReference type="STRING" id="214095.RU97_GL000334"/>
<evidence type="ECO:0000313" key="2">
    <source>
        <dbReference type="EMBL" id="OJG20101.1"/>
    </source>
</evidence>
<dbReference type="Proteomes" id="UP000181884">
    <property type="component" value="Unassembled WGS sequence"/>
</dbReference>
<comment type="caution">
    <text evidence="2">The sequence shown here is derived from an EMBL/GenBank/DDBJ whole genome shotgun (WGS) entry which is preliminary data.</text>
</comment>
<organism evidence="2 3">
    <name type="scientific">Enterococcus canis</name>
    <dbReference type="NCBI Taxonomy" id="214095"/>
    <lineage>
        <taxon>Bacteria</taxon>
        <taxon>Bacillati</taxon>
        <taxon>Bacillota</taxon>
        <taxon>Bacilli</taxon>
        <taxon>Lactobacillales</taxon>
        <taxon>Enterococcaceae</taxon>
        <taxon>Enterococcus</taxon>
    </lineage>
</organism>
<proteinExistence type="predicted"/>
<dbReference type="PANTHER" id="PTHR43861:SF1">
    <property type="entry name" value="TRANS-ACONITATE 2-METHYLTRANSFERASE"/>
    <property type="match status" value="1"/>
</dbReference>
<dbReference type="InterPro" id="IPR013216">
    <property type="entry name" value="Methyltransf_11"/>
</dbReference>
<dbReference type="Pfam" id="PF08241">
    <property type="entry name" value="Methyltransf_11"/>
    <property type="match status" value="1"/>
</dbReference>
<evidence type="ECO:0000313" key="3">
    <source>
        <dbReference type="Proteomes" id="UP000181884"/>
    </source>
</evidence>
<dbReference type="Gene3D" id="3.40.50.150">
    <property type="entry name" value="Vaccinia Virus protein VP39"/>
    <property type="match status" value="1"/>
</dbReference>